<accession>V6M3Q5</accession>
<name>V6M3Q5_9BACL</name>
<reference evidence="1 2" key="1">
    <citation type="journal article" date="2014" name="Genome Announc.">
        <title>Draft Genome Sequence of Brevibacillus panacihumi Strain W25, a Halotolerant Hydrocarbon-Degrading Bacterium.</title>
        <authorList>
            <person name="Wang X."/>
            <person name="Jin D."/>
            <person name="Zhou L."/>
            <person name="Wu L."/>
            <person name="An W."/>
            <person name="Chen Y."/>
            <person name="Zhao L."/>
        </authorList>
    </citation>
    <scope>NUCLEOTIDE SEQUENCE [LARGE SCALE GENOMIC DNA]</scope>
    <source>
        <strain evidence="1 2">W25</strain>
    </source>
</reference>
<keyword evidence="2" id="KW-1185">Reference proteome</keyword>
<evidence type="ECO:0000313" key="1">
    <source>
        <dbReference type="EMBL" id="EST53209.1"/>
    </source>
</evidence>
<dbReference type="HOGENOM" id="CLU_3115306_0_0_9"/>
<dbReference type="EMBL" id="AYJU01000017">
    <property type="protein sequence ID" value="EST53209.1"/>
    <property type="molecule type" value="Genomic_DNA"/>
</dbReference>
<sequence length="50" mass="5736">MVEAVHVWFVVETSSMTHDFTVNGISLPIFAHTTERNIQRRTNHQAGIAW</sequence>
<proteinExistence type="predicted"/>
<dbReference type="Proteomes" id="UP000017973">
    <property type="component" value="Unassembled WGS sequence"/>
</dbReference>
<dbReference type="PATRIC" id="fig|1408254.3.peg.3987"/>
<gene>
    <name evidence="1" type="ORF">T458_20320</name>
</gene>
<dbReference type="RefSeq" id="WP_023557869.1">
    <property type="nucleotide sequence ID" value="NZ_KI629785.1"/>
</dbReference>
<protein>
    <submittedName>
        <fullName evidence="1">Uncharacterized protein</fullName>
    </submittedName>
</protein>
<comment type="caution">
    <text evidence="1">The sequence shown here is derived from an EMBL/GenBank/DDBJ whole genome shotgun (WGS) entry which is preliminary data.</text>
</comment>
<evidence type="ECO:0000313" key="2">
    <source>
        <dbReference type="Proteomes" id="UP000017973"/>
    </source>
</evidence>
<dbReference type="AlphaFoldDB" id="V6M3Q5"/>
<organism evidence="1 2">
    <name type="scientific">Brevibacillus panacihumi W25</name>
    <dbReference type="NCBI Taxonomy" id="1408254"/>
    <lineage>
        <taxon>Bacteria</taxon>
        <taxon>Bacillati</taxon>
        <taxon>Bacillota</taxon>
        <taxon>Bacilli</taxon>
        <taxon>Bacillales</taxon>
        <taxon>Paenibacillaceae</taxon>
        <taxon>Brevibacillus</taxon>
    </lineage>
</organism>
<dbReference type="STRING" id="1408254.T458_20320"/>